<dbReference type="Gene3D" id="3.40.1000.30">
    <property type="match status" value="1"/>
</dbReference>
<dbReference type="Pfam" id="PF11543">
    <property type="entry name" value="UN_NPL4"/>
    <property type="match status" value="1"/>
</dbReference>
<evidence type="ECO:0000259" key="2">
    <source>
        <dbReference type="PROSITE" id="PS50053"/>
    </source>
</evidence>
<feature type="compositionally biased region" description="Polar residues" evidence="1">
    <location>
        <begin position="135"/>
        <end position="148"/>
    </location>
</feature>
<dbReference type="PANTHER" id="PTHR47602:SF2">
    <property type="entry name" value="F-BOX PROTEIN SKIP22"/>
    <property type="match status" value="1"/>
</dbReference>
<reference evidence="4" key="1">
    <citation type="submission" date="2022-04" db="EMBL/GenBank/DDBJ databases">
        <title>A functionally conserved STORR gene fusion in Papaver species that diverged 16.8 million years ago.</title>
        <authorList>
            <person name="Catania T."/>
        </authorList>
    </citation>
    <scope>NUCLEOTIDE SEQUENCE</scope>
    <source>
        <strain evidence="4">S-188037</strain>
    </source>
</reference>
<dbReference type="InterPro" id="IPR036047">
    <property type="entry name" value="F-box-like_dom_sf"/>
</dbReference>
<keyword evidence="5" id="KW-1185">Reference proteome</keyword>
<dbReference type="InterPro" id="IPR001810">
    <property type="entry name" value="F-box_dom"/>
</dbReference>
<dbReference type="Pfam" id="PF12937">
    <property type="entry name" value="F-box-like"/>
    <property type="match status" value="1"/>
</dbReference>
<dbReference type="PROSITE" id="PS50181">
    <property type="entry name" value="FBOX"/>
    <property type="match status" value="1"/>
</dbReference>
<dbReference type="InterPro" id="IPR024682">
    <property type="entry name" value="Npl4_Ub-like_dom"/>
</dbReference>
<gene>
    <name evidence="4" type="ORF">MKW98_012247</name>
</gene>
<dbReference type="SUPFAM" id="SSF54236">
    <property type="entry name" value="Ubiquitin-like"/>
    <property type="match status" value="1"/>
</dbReference>
<feature type="domain" description="F-box" evidence="3">
    <location>
        <begin position="397"/>
        <end position="443"/>
    </location>
</feature>
<dbReference type="EMBL" id="JAJJMB010007130">
    <property type="protein sequence ID" value="KAI3931837.1"/>
    <property type="molecule type" value="Genomic_DNA"/>
</dbReference>
<dbReference type="SUPFAM" id="SSF81383">
    <property type="entry name" value="F-box domain"/>
    <property type="match status" value="1"/>
</dbReference>
<evidence type="ECO:0000259" key="3">
    <source>
        <dbReference type="PROSITE" id="PS50181"/>
    </source>
</evidence>
<sequence>MKLRIRSLESKETLKIELPSTSSLQNLKETIAEKISVYSETLQLSLNRKDRIDAAPHDSLQAIGIASGDLIFYTLNPNGFVLGNTQILISSSQIHQVSNPNQTMEQGESSNNISDLNFNTSDEFLTLAPEEDTPNPESSNNNSDLNFNTSDEFLTLAPEEETPNPINSSEIKETLTLAEEEPMDISDDENPNVVVEKVSSVPCFFKKVLTEEAGISELGDYKLLIIAVHAVFLESGFVAFDPIIKTRINSFQLPEGWASKSTLSIQYTVPLLLGSGCDEAIETVVLMFQTLGKFVNVHGSLSRNGKDLYRCCLDKSRYVPSINFAWLNCDSNNAMNIEAESSSNSSKTLHEGTSEDSDKTLERLHEGKIFELWKIAKDKLALPLLIDLCEKTGLSLPPCFTLLPTELKLKVLKSLPGVDIGKVACVSSELKYLSSNNELWKQKVVEEFDQSDIDRNKKVHWKQTFVVCWGNKKARILGRRRFPRPNHLSGGIIPSPLFFHHPRRQPRHFPRVIGGDHDIYPGGVVPFGSQPINRFSQRRGVIPDCNLDGFSH</sequence>
<dbReference type="SMART" id="SM00256">
    <property type="entry name" value="FBOX"/>
    <property type="match status" value="1"/>
</dbReference>
<organism evidence="4 5">
    <name type="scientific">Papaver atlanticum</name>
    <dbReference type="NCBI Taxonomy" id="357466"/>
    <lineage>
        <taxon>Eukaryota</taxon>
        <taxon>Viridiplantae</taxon>
        <taxon>Streptophyta</taxon>
        <taxon>Embryophyta</taxon>
        <taxon>Tracheophyta</taxon>
        <taxon>Spermatophyta</taxon>
        <taxon>Magnoliopsida</taxon>
        <taxon>Ranunculales</taxon>
        <taxon>Papaveraceae</taxon>
        <taxon>Papaveroideae</taxon>
        <taxon>Papaver</taxon>
    </lineage>
</organism>
<dbReference type="InterPro" id="IPR000626">
    <property type="entry name" value="Ubiquitin-like_dom"/>
</dbReference>
<dbReference type="InterPro" id="IPR029071">
    <property type="entry name" value="Ubiquitin-like_domsf"/>
</dbReference>
<dbReference type="Gene3D" id="1.20.1280.50">
    <property type="match status" value="1"/>
</dbReference>
<feature type="domain" description="Ubiquitin-like" evidence="2">
    <location>
        <begin position="1"/>
        <end position="80"/>
    </location>
</feature>
<evidence type="ECO:0000256" key="1">
    <source>
        <dbReference type="SAM" id="MobiDB-lite"/>
    </source>
</evidence>
<dbReference type="Proteomes" id="UP001202328">
    <property type="component" value="Unassembled WGS sequence"/>
</dbReference>
<comment type="caution">
    <text evidence="4">The sequence shown here is derived from an EMBL/GenBank/DDBJ whole genome shotgun (WGS) entry which is preliminary data.</text>
</comment>
<evidence type="ECO:0008006" key="6">
    <source>
        <dbReference type="Google" id="ProtNLM"/>
    </source>
</evidence>
<accession>A0AAD4SZ41</accession>
<feature type="region of interest" description="Disordered" evidence="1">
    <location>
        <begin position="128"/>
        <end position="148"/>
    </location>
</feature>
<evidence type="ECO:0000313" key="4">
    <source>
        <dbReference type="EMBL" id="KAI3931837.1"/>
    </source>
</evidence>
<dbReference type="PROSITE" id="PS50053">
    <property type="entry name" value="UBIQUITIN_2"/>
    <property type="match status" value="1"/>
</dbReference>
<name>A0AAD4SZ41_9MAGN</name>
<proteinExistence type="predicted"/>
<dbReference type="PANTHER" id="PTHR47602">
    <property type="entry name" value="F-BOX PROTEIN SKIP22"/>
    <property type="match status" value="1"/>
</dbReference>
<dbReference type="Gene3D" id="3.10.20.90">
    <property type="entry name" value="Phosphatidylinositol 3-kinase Catalytic Subunit, Chain A, domain 1"/>
    <property type="match status" value="1"/>
</dbReference>
<dbReference type="AlphaFoldDB" id="A0AAD4SZ41"/>
<dbReference type="CDD" id="cd22165">
    <property type="entry name" value="F-box_AtSKIP22-like"/>
    <property type="match status" value="1"/>
</dbReference>
<protein>
    <recommendedName>
        <fullName evidence="6">F-box domain-containing protein</fullName>
    </recommendedName>
</protein>
<evidence type="ECO:0000313" key="5">
    <source>
        <dbReference type="Proteomes" id="UP001202328"/>
    </source>
</evidence>